<dbReference type="Pfam" id="PF00067">
    <property type="entry name" value="p450"/>
    <property type="match status" value="1"/>
</dbReference>
<dbReference type="GO" id="GO:0004497">
    <property type="term" value="F:monooxygenase activity"/>
    <property type="evidence" value="ECO:0007669"/>
    <property type="project" value="UniProtKB-KW"/>
</dbReference>
<dbReference type="GO" id="GO:0016705">
    <property type="term" value="F:oxidoreductase activity, acting on paired donors, with incorporation or reduction of molecular oxygen"/>
    <property type="evidence" value="ECO:0007669"/>
    <property type="project" value="InterPro"/>
</dbReference>
<keyword evidence="3" id="KW-0479">Metal-binding</keyword>
<protein>
    <submittedName>
        <fullName evidence="7">Putative cytochrome P450 hydroxylase</fullName>
    </submittedName>
</protein>
<organism evidence="7">
    <name type="scientific">hydrothermal vent metagenome</name>
    <dbReference type="NCBI Taxonomy" id="652676"/>
    <lineage>
        <taxon>unclassified sequences</taxon>
        <taxon>metagenomes</taxon>
        <taxon>ecological metagenomes</taxon>
    </lineage>
</organism>
<evidence type="ECO:0000256" key="5">
    <source>
        <dbReference type="ARBA" id="ARBA00023004"/>
    </source>
</evidence>
<sequence>MGSHPDHIAMPTDLKNQIESSADAVSRFRLIDPPAGFVDDPYPWYAQLRRQSPVHRLSERSFFLSRYDDVITAYRDPRTSSDKQAEFTPKFGDSPLLEHHTTSLVFNDPPLHTRVRRLIMGALNQRAIKQMERGLIQLIDELLNDIEDRNSVDMISDFAARIPIEVIGNLLDVPRNERAPLRGWSLAILSALEPVPHPQVLQTGNQAVIDFTDYLRTLVNDRRQSPGDPAVDVLTRLIQGEKGGEKLTESELLHNCIFLLNAGHETTTNLIGNGLHALISHRDQLERLAAEPALADSAVEELLRFESPLQLNNRLTTEPMTIGETTIPAGTFLTLGVGAANRDPDQFDQAEHLDIGRSPNNHLAFGQGRHACSGMNVARLEGRIAFAAVARRFPSIDLSGTPERDPRLRFRGFRHLPVVMN</sequence>
<dbReference type="PANTHER" id="PTHR46696">
    <property type="entry name" value="P450, PUTATIVE (EUROFUNG)-RELATED"/>
    <property type="match status" value="1"/>
</dbReference>
<dbReference type="Gene3D" id="1.10.630.10">
    <property type="entry name" value="Cytochrome P450"/>
    <property type="match status" value="1"/>
</dbReference>
<evidence type="ECO:0000256" key="4">
    <source>
        <dbReference type="ARBA" id="ARBA00023002"/>
    </source>
</evidence>
<evidence type="ECO:0000256" key="2">
    <source>
        <dbReference type="ARBA" id="ARBA00022617"/>
    </source>
</evidence>
<reference evidence="7" key="1">
    <citation type="submission" date="2015-10" db="EMBL/GenBank/DDBJ databases">
        <authorList>
            <person name="Gilbert D.G."/>
        </authorList>
    </citation>
    <scope>NUCLEOTIDE SEQUENCE</scope>
</reference>
<dbReference type="GO" id="GO:0005506">
    <property type="term" value="F:iron ion binding"/>
    <property type="evidence" value="ECO:0007669"/>
    <property type="project" value="InterPro"/>
</dbReference>
<keyword evidence="5" id="KW-0408">Iron</keyword>
<keyword evidence="2" id="KW-0349">Heme</keyword>
<dbReference type="InterPro" id="IPR002397">
    <property type="entry name" value="Cyt_P450_B"/>
</dbReference>
<dbReference type="FunFam" id="1.10.630.10:FF:000018">
    <property type="entry name" value="Cytochrome P450 monooxygenase"/>
    <property type="match status" value="1"/>
</dbReference>
<dbReference type="EMBL" id="CZRL01000073">
    <property type="protein sequence ID" value="CUS51942.1"/>
    <property type="molecule type" value="Genomic_DNA"/>
</dbReference>
<dbReference type="PRINTS" id="PR00359">
    <property type="entry name" value="BP450"/>
</dbReference>
<dbReference type="AlphaFoldDB" id="A0A160TSE0"/>
<dbReference type="InterPro" id="IPR036396">
    <property type="entry name" value="Cyt_P450_sf"/>
</dbReference>
<evidence type="ECO:0000256" key="3">
    <source>
        <dbReference type="ARBA" id="ARBA00022723"/>
    </source>
</evidence>
<proteinExistence type="inferred from homology"/>
<evidence type="ECO:0000256" key="6">
    <source>
        <dbReference type="ARBA" id="ARBA00023033"/>
    </source>
</evidence>
<dbReference type="SUPFAM" id="SSF48264">
    <property type="entry name" value="Cytochrome P450"/>
    <property type="match status" value="1"/>
</dbReference>
<dbReference type="CDD" id="cd20625">
    <property type="entry name" value="CYP164-like"/>
    <property type="match status" value="1"/>
</dbReference>
<dbReference type="PRINTS" id="PR00385">
    <property type="entry name" value="P450"/>
</dbReference>
<dbReference type="PANTHER" id="PTHR46696:SF1">
    <property type="entry name" value="CYTOCHROME P450 YJIB-RELATED"/>
    <property type="match status" value="1"/>
</dbReference>
<dbReference type="InterPro" id="IPR001128">
    <property type="entry name" value="Cyt_P450"/>
</dbReference>
<keyword evidence="4" id="KW-0560">Oxidoreductase</keyword>
<accession>A0A160TSE0</accession>
<evidence type="ECO:0000256" key="1">
    <source>
        <dbReference type="ARBA" id="ARBA00010617"/>
    </source>
</evidence>
<evidence type="ECO:0000313" key="7">
    <source>
        <dbReference type="EMBL" id="CUS51942.1"/>
    </source>
</evidence>
<gene>
    <name evidence="7" type="ORF">MGWOODY_XGa277</name>
</gene>
<comment type="similarity">
    <text evidence="1">Belongs to the cytochrome P450 family.</text>
</comment>
<name>A0A160TSE0_9ZZZZ</name>
<keyword evidence="6" id="KW-0503">Monooxygenase</keyword>
<dbReference type="GO" id="GO:0020037">
    <property type="term" value="F:heme binding"/>
    <property type="evidence" value="ECO:0007669"/>
    <property type="project" value="InterPro"/>
</dbReference>